<comment type="caution">
    <text evidence="3">The sequence shown here is derived from an EMBL/GenBank/DDBJ whole genome shotgun (WGS) entry which is preliminary data.</text>
</comment>
<dbReference type="InterPro" id="IPR000073">
    <property type="entry name" value="AB_hydrolase_1"/>
</dbReference>
<proteinExistence type="predicted"/>
<dbReference type="EMBL" id="JBHSKJ010000004">
    <property type="protein sequence ID" value="MFC5144796.1"/>
    <property type="molecule type" value="Genomic_DNA"/>
</dbReference>
<dbReference type="Gene3D" id="3.40.50.1820">
    <property type="entry name" value="alpha/beta hydrolase"/>
    <property type="match status" value="1"/>
</dbReference>
<evidence type="ECO:0000313" key="3">
    <source>
        <dbReference type="EMBL" id="MFC5144796.1"/>
    </source>
</evidence>
<organism evidence="3 4">
    <name type="scientific">Streptomyces aureoversilis</name>
    <dbReference type="NCBI Taxonomy" id="67277"/>
    <lineage>
        <taxon>Bacteria</taxon>
        <taxon>Bacillati</taxon>
        <taxon>Actinomycetota</taxon>
        <taxon>Actinomycetes</taxon>
        <taxon>Kitasatosporales</taxon>
        <taxon>Streptomycetaceae</taxon>
        <taxon>Streptomyces</taxon>
    </lineage>
</organism>
<evidence type="ECO:0000313" key="4">
    <source>
        <dbReference type="Proteomes" id="UP001596222"/>
    </source>
</evidence>
<name>A0ABV9ZVQ7_9ACTN</name>
<keyword evidence="4" id="KW-1185">Reference proteome</keyword>
<gene>
    <name evidence="3" type="ORF">ACFPP6_08940</name>
</gene>
<sequence length="271" mass="29499">MTTSKPADSAWSGMVKVDDTALAVTDTGGPGRPVVYLNGCYADHRPWRPVIAELGTGWRHITYDERARGRSKRSADYSFEACVRDVDAVLKARGVDRPLLVGWSYGALIAVHWAGRNPDRTFGIVGVDGPFPCGWTDEASFERIRKLFRRLGWLMPVLRPLGMAARMSTRQHAEVAIESHGLHAALGPVLDSLTCPVRYVVASGEAFGSKGDEQEQMRATLGPVLARNPNLKVSAKVASNHGTILRKDFRAVAAAVRETAAAHGREDSPSR</sequence>
<dbReference type="Proteomes" id="UP001596222">
    <property type="component" value="Unassembled WGS sequence"/>
</dbReference>
<dbReference type="PANTHER" id="PTHR43798:SF31">
    <property type="entry name" value="AB HYDROLASE SUPERFAMILY PROTEIN YCLE"/>
    <property type="match status" value="1"/>
</dbReference>
<dbReference type="RefSeq" id="WP_382038868.1">
    <property type="nucleotide sequence ID" value="NZ_JBHSKJ010000004.1"/>
</dbReference>
<dbReference type="Pfam" id="PF00561">
    <property type="entry name" value="Abhydrolase_1"/>
    <property type="match status" value="1"/>
</dbReference>
<evidence type="ECO:0000256" key="1">
    <source>
        <dbReference type="ARBA" id="ARBA00022801"/>
    </source>
</evidence>
<dbReference type="PANTHER" id="PTHR43798">
    <property type="entry name" value="MONOACYLGLYCEROL LIPASE"/>
    <property type="match status" value="1"/>
</dbReference>
<dbReference type="GO" id="GO:0016787">
    <property type="term" value="F:hydrolase activity"/>
    <property type="evidence" value="ECO:0007669"/>
    <property type="project" value="UniProtKB-KW"/>
</dbReference>
<protein>
    <submittedName>
        <fullName evidence="3">Alpha/beta fold hydrolase</fullName>
    </submittedName>
</protein>
<dbReference type="SUPFAM" id="SSF53474">
    <property type="entry name" value="alpha/beta-Hydrolases"/>
    <property type="match status" value="1"/>
</dbReference>
<dbReference type="InterPro" id="IPR050266">
    <property type="entry name" value="AB_hydrolase_sf"/>
</dbReference>
<reference evidence="4" key="1">
    <citation type="journal article" date="2019" name="Int. J. Syst. Evol. Microbiol.">
        <title>The Global Catalogue of Microorganisms (GCM) 10K type strain sequencing project: providing services to taxonomists for standard genome sequencing and annotation.</title>
        <authorList>
            <consortium name="The Broad Institute Genomics Platform"/>
            <consortium name="The Broad Institute Genome Sequencing Center for Infectious Disease"/>
            <person name="Wu L."/>
            <person name="Ma J."/>
        </authorList>
    </citation>
    <scope>NUCLEOTIDE SEQUENCE [LARGE SCALE GENOMIC DNA]</scope>
    <source>
        <strain evidence="4">CGMCC 4.1641</strain>
    </source>
</reference>
<dbReference type="InterPro" id="IPR029058">
    <property type="entry name" value="AB_hydrolase_fold"/>
</dbReference>
<accession>A0ABV9ZVQ7</accession>
<keyword evidence="1 3" id="KW-0378">Hydrolase</keyword>
<evidence type="ECO:0000259" key="2">
    <source>
        <dbReference type="Pfam" id="PF00561"/>
    </source>
</evidence>
<feature type="domain" description="AB hydrolase-1" evidence="2">
    <location>
        <begin position="33"/>
        <end position="133"/>
    </location>
</feature>